<feature type="domain" description="Glycoside hydrolase family 57 N-terminal" evidence="4">
    <location>
        <begin position="7"/>
        <end position="430"/>
    </location>
</feature>
<comment type="caution">
    <text evidence="5">The sequence shown here is derived from an EMBL/GenBank/DDBJ whole genome shotgun (WGS) entry which is preliminary data.</text>
</comment>
<evidence type="ECO:0000256" key="2">
    <source>
        <dbReference type="ARBA" id="ARBA00023277"/>
    </source>
</evidence>
<sequence>MPMISLALLWHQHQPLYKDPAHPNPEGSYLEPWVRLHALRDYYSMAALVAEYPGVHLTINLTPALLWQIEDYTERGATDQCLELTRTPVSSLDWDQRDEILSSFFDADWHHQIFPHPRYKELFEQRSDGYSFSEQDLRDLQMWFNLAWFGREFHNGEIELITGEEASVRRFVQQGRSFSREDIDAMIEEQYKIMRAVIPLHRALQDRGQIEVSTTPFYHPILPLLIDTDQATIDRPGAAHPARFAFPMDAEAQVASAVEKYKEWFGRAPRGMWPAEGAVSQSTVPLFAGHGIAWVATDQGVLARSGRWGYEVDKPNVLCRPYRAEEGQEQVSVFFRDTVLSDAVGFHYHGFSDYREAARDFLHRMKEHCAHHDHDDAVHTVILDGENAWGAYREDARPFLHAFYGLLEEDTEVRSLTFSEYLDGNSDRGIPPHPLDQQEKVYNLYTGSWIDEMGSAPGVDLGTWIGEPEENRAWELLLTVREALDEVEATLASHPDAFEALYRAEGSDWFWWFGQDQDSGNDAAFDDLFRMHLKNVYRGLGLDPPSELDRPIVSRDVIWTFTYPVDRVAPGHCLVIQTNCPGELTWWLGEEDARTEALSLVGGVMAGVRRHHAILGPFEDGSGPLHFRFRCTDRDCDGKGLCCREDEHIVRVEQ</sequence>
<dbReference type="Pfam" id="PF03065">
    <property type="entry name" value="Glyco_hydro_57"/>
    <property type="match status" value="1"/>
</dbReference>
<dbReference type="InterPro" id="IPR004300">
    <property type="entry name" value="Glyco_hydro_57_N"/>
</dbReference>
<dbReference type="CDD" id="cd10796">
    <property type="entry name" value="GH57N_APU"/>
    <property type="match status" value="1"/>
</dbReference>
<dbReference type="AlphaFoldDB" id="A0A9X2QPK6"/>
<dbReference type="EMBL" id="JANUAE010000004">
    <property type="protein sequence ID" value="MCS3709681.1"/>
    <property type="molecule type" value="Genomic_DNA"/>
</dbReference>
<name>A0A9X2QPK6_9BACT</name>
<dbReference type="PANTHER" id="PTHR36306:SF1">
    <property type="entry name" value="ALPHA-AMYLASE-RELATED"/>
    <property type="match status" value="1"/>
</dbReference>
<evidence type="ECO:0000313" key="5">
    <source>
        <dbReference type="EMBL" id="MCS3709681.1"/>
    </source>
</evidence>
<dbReference type="SUPFAM" id="SSF88713">
    <property type="entry name" value="Glycoside hydrolase/deacetylase"/>
    <property type="match status" value="1"/>
</dbReference>
<gene>
    <name evidence="5" type="ORF">GGP61_001285</name>
</gene>
<organism evidence="5 6">
    <name type="scientific">Salinibacter ruber</name>
    <dbReference type="NCBI Taxonomy" id="146919"/>
    <lineage>
        <taxon>Bacteria</taxon>
        <taxon>Pseudomonadati</taxon>
        <taxon>Rhodothermota</taxon>
        <taxon>Rhodothermia</taxon>
        <taxon>Rhodothermales</taxon>
        <taxon>Salinibacteraceae</taxon>
        <taxon>Salinibacter</taxon>
    </lineage>
</organism>
<evidence type="ECO:0000259" key="4">
    <source>
        <dbReference type="Pfam" id="PF03065"/>
    </source>
</evidence>
<evidence type="ECO:0000313" key="6">
    <source>
        <dbReference type="Proteomes" id="UP001155057"/>
    </source>
</evidence>
<evidence type="ECO:0000256" key="3">
    <source>
        <dbReference type="RuleBase" id="RU361196"/>
    </source>
</evidence>
<proteinExistence type="inferred from homology"/>
<dbReference type="InterPro" id="IPR052046">
    <property type="entry name" value="GH57_Enzymes"/>
</dbReference>
<accession>A0A9X2QPK6</accession>
<reference evidence="5" key="1">
    <citation type="submission" date="2022-08" db="EMBL/GenBank/DDBJ databases">
        <title>Genomic Encyclopedia of Type Strains, Phase V (KMG-V): Genome sequencing to study the core and pangenomes of soil and plant-associated prokaryotes.</title>
        <authorList>
            <person name="Whitman W."/>
        </authorList>
    </citation>
    <scope>NUCLEOTIDE SEQUENCE</scope>
    <source>
        <strain evidence="5">SP3049</strain>
    </source>
</reference>
<comment type="similarity">
    <text evidence="1 3">Belongs to the glycosyl hydrolase 57 family.</text>
</comment>
<dbReference type="InterPro" id="IPR011330">
    <property type="entry name" value="Glyco_hydro/deAcase_b/a-brl"/>
</dbReference>
<dbReference type="Proteomes" id="UP001155057">
    <property type="component" value="Unassembled WGS sequence"/>
</dbReference>
<protein>
    <submittedName>
        <fullName evidence="5">Alpha-amylase/alpha-mannosidase (GH57 family)</fullName>
    </submittedName>
</protein>
<dbReference type="InterPro" id="IPR027291">
    <property type="entry name" value="Glyco_hydro_38_N_sf"/>
</dbReference>
<evidence type="ECO:0000256" key="1">
    <source>
        <dbReference type="ARBA" id="ARBA00006821"/>
    </source>
</evidence>
<dbReference type="Gene3D" id="3.20.110.10">
    <property type="entry name" value="Glycoside hydrolase 38, N terminal domain"/>
    <property type="match status" value="2"/>
</dbReference>
<dbReference type="GO" id="GO:0005975">
    <property type="term" value="P:carbohydrate metabolic process"/>
    <property type="evidence" value="ECO:0007669"/>
    <property type="project" value="InterPro"/>
</dbReference>
<keyword evidence="2 3" id="KW-0119">Carbohydrate metabolism</keyword>
<dbReference type="PANTHER" id="PTHR36306">
    <property type="entry name" value="ALPHA-AMYLASE-RELATED-RELATED"/>
    <property type="match status" value="1"/>
</dbReference>
<dbReference type="GO" id="GO:0003824">
    <property type="term" value="F:catalytic activity"/>
    <property type="evidence" value="ECO:0007669"/>
    <property type="project" value="InterPro"/>
</dbReference>